<dbReference type="GO" id="GO:0006857">
    <property type="term" value="P:oligopeptide transport"/>
    <property type="evidence" value="ECO:0007669"/>
    <property type="project" value="InterPro"/>
</dbReference>
<comment type="function">
    <text evidence="10">Part of the binding-protein-dependent transport system for heme-iron. Responsible for the translocation of the substrate across the membrane.</text>
</comment>
<keyword evidence="7 13" id="KW-1133">Transmembrane helix</keyword>
<dbReference type="Proteomes" id="UP000198558">
    <property type="component" value="Unassembled WGS sequence"/>
</dbReference>
<comment type="subcellular location">
    <subcellularLocation>
        <location evidence="1">Cell membrane</location>
        <topology evidence="1">Multi-pass membrane protein</topology>
    </subcellularLocation>
</comment>
<evidence type="ECO:0000256" key="7">
    <source>
        <dbReference type="ARBA" id="ARBA00022989"/>
    </source>
</evidence>
<dbReference type="OrthoDB" id="9792889at2"/>
<evidence type="ECO:0000313" key="14">
    <source>
        <dbReference type="EMBL" id="SET71173.1"/>
    </source>
</evidence>
<evidence type="ECO:0000256" key="1">
    <source>
        <dbReference type="ARBA" id="ARBA00004651"/>
    </source>
</evidence>
<feature type="transmembrane region" description="Helical" evidence="13">
    <location>
        <begin position="116"/>
        <end position="135"/>
    </location>
</feature>
<dbReference type="InterPro" id="IPR000522">
    <property type="entry name" value="ABC_transptr_permease_BtuC"/>
</dbReference>
<evidence type="ECO:0000313" key="15">
    <source>
        <dbReference type="Proteomes" id="UP000198558"/>
    </source>
</evidence>
<dbReference type="Pfam" id="PF01032">
    <property type="entry name" value="FecCD"/>
    <property type="match status" value="1"/>
</dbReference>
<keyword evidence="4" id="KW-0813">Transport</keyword>
<feature type="transmembrane region" description="Helical" evidence="13">
    <location>
        <begin position="12"/>
        <end position="39"/>
    </location>
</feature>
<dbReference type="CDD" id="cd06550">
    <property type="entry name" value="TM_ABC_iron-siderophores_like"/>
    <property type="match status" value="1"/>
</dbReference>
<evidence type="ECO:0000256" key="3">
    <source>
        <dbReference type="ARBA" id="ARBA00018524"/>
    </source>
</evidence>
<evidence type="ECO:0000256" key="12">
    <source>
        <dbReference type="ARBA" id="ARBA00031465"/>
    </source>
</evidence>
<dbReference type="AlphaFoldDB" id="A0A1I0GJR2"/>
<organism evidence="14 15">
    <name type="scientific">Thomasclavelia cocleata</name>
    <dbReference type="NCBI Taxonomy" id="69824"/>
    <lineage>
        <taxon>Bacteria</taxon>
        <taxon>Bacillati</taxon>
        <taxon>Bacillota</taxon>
        <taxon>Erysipelotrichia</taxon>
        <taxon>Erysipelotrichales</taxon>
        <taxon>Coprobacillaceae</taxon>
        <taxon>Thomasclavelia</taxon>
    </lineage>
</organism>
<evidence type="ECO:0000256" key="2">
    <source>
        <dbReference type="ARBA" id="ARBA00007935"/>
    </source>
</evidence>
<dbReference type="InterPro" id="IPR037294">
    <property type="entry name" value="ABC_BtuC-like"/>
</dbReference>
<evidence type="ECO:0000256" key="13">
    <source>
        <dbReference type="SAM" id="Phobius"/>
    </source>
</evidence>
<dbReference type="PANTHER" id="PTHR30472:SF21">
    <property type="entry name" value="HEME-IRON TRANSPORT SYSTEM PERMEASE PROTEIN ISDF-RELATED"/>
    <property type="match status" value="1"/>
</dbReference>
<dbReference type="GO" id="GO:0022857">
    <property type="term" value="F:transmembrane transporter activity"/>
    <property type="evidence" value="ECO:0007669"/>
    <property type="project" value="InterPro"/>
</dbReference>
<keyword evidence="8" id="KW-0408">Iron</keyword>
<keyword evidence="5" id="KW-1003">Cell membrane</keyword>
<evidence type="ECO:0000256" key="6">
    <source>
        <dbReference type="ARBA" id="ARBA00022692"/>
    </source>
</evidence>
<evidence type="ECO:0000256" key="8">
    <source>
        <dbReference type="ARBA" id="ARBA00023004"/>
    </source>
</evidence>
<feature type="transmembrane region" description="Helical" evidence="13">
    <location>
        <begin position="234"/>
        <end position="260"/>
    </location>
</feature>
<feature type="transmembrane region" description="Helical" evidence="13">
    <location>
        <begin position="272"/>
        <end position="291"/>
    </location>
</feature>
<reference evidence="15" key="1">
    <citation type="submission" date="2016-10" db="EMBL/GenBank/DDBJ databases">
        <authorList>
            <person name="Varghese N."/>
            <person name="Submissions S."/>
        </authorList>
    </citation>
    <scope>NUCLEOTIDE SEQUENCE [LARGE SCALE GENOMIC DNA]</scope>
    <source>
        <strain evidence="15">DSM 1551</strain>
    </source>
</reference>
<dbReference type="EMBL" id="FOIN01000031">
    <property type="protein sequence ID" value="SET71173.1"/>
    <property type="molecule type" value="Genomic_DNA"/>
</dbReference>
<comment type="similarity">
    <text evidence="2">Belongs to the binding-protein-dependent transport system permease family. FecCD subfamily.</text>
</comment>
<sequence>MELIKKHPQIFIIFLIVVLFICFFIAINLGSIQVSIVQLFKGLFIEYDVDVASVYSIRFPRIIISMLVGGALALSGLLFQVVLKNPLADPGIIGIANGASLVSVLVGLFLPQLSAIAPLLSFFGGLITFVIIYSLSWKAGFKTTRIILIGVAINYTLSALVTLANSATASITSGATGTIPLYTWQDVTTLLIYLVPVIIITLFMAKACNLLGLEDRTLTSLGVNVNVYRFGLSLLAVLLCSISVAVVGVIGFIGLLVPHISRLLVGTEHKHLISISLLIGAIVLLVADTVGRIIMAPYEISAAIIMAIIGGPLFIILLKRSIDVDGSKKN</sequence>
<keyword evidence="6 13" id="KW-0812">Transmembrane</keyword>
<feature type="transmembrane region" description="Helical" evidence="13">
    <location>
        <begin position="191"/>
        <end position="213"/>
    </location>
</feature>
<evidence type="ECO:0000256" key="10">
    <source>
        <dbReference type="ARBA" id="ARBA00025320"/>
    </source>
</evidence>
<feature type="transmembrane region" description="Helical" evidence="13">
    <location>
        <begin position="59"/>
        <end position="79"/>
    </location>
</feature>
<evidence type="ECO:0000256" key="4">
    <source>
        <dbReference type="ARBA" id="ARBA00022448"/>
    </source>
</evidence>
<proteinExistence type="inferred from homology"/>
<protein>
    <recommendedName>
        <fullName evidence="3">Probable heme-iron transport system permease protein IsdF</fullName>
    </recommendedName>
    <alternativeName>
        <fullName evidence="12">Iron-regulated surface determinant protein F</fullName>
    </alternativeName>
    <alternativeName>
        <fullName evidence="11">Staphylococcal iron-regulated protein G</fullName>
    </alternativeName>
</protein>
<feature type="transmembrane region" description="Helical" evidence="13">
    <location>
        <begin position="91"/>
        <end position="110"/>
    </location>
</feature>
<keyword evidence="9 13" id="KW-0472">Membrane</keyword>
<dbReference type="SUPFAM" id="SSF81345">
    <property type="entry name" value="ABC transporter involved in vitamin B12 uptake, BtuC"/>
    <property type="match status" value="1"/>
</dbReference>
<keyword evidence="15" id="KW-1185">Reference proteome</keyword>
<name>A0A1I0GJR2_9FIRM</name>
<dbReference type="FunFam" id="1.10.3470.10:FF:000001">
    <property type="entry name" value="Vitamin B12 ABC transporter permease BtuC"/>
    <property type="match status" value="1"/>
</dbReference>
<feature type="transmembrane region" description="Helical" evidence="13">
    <location>
        <begin position="298"/>
        <end position="318"/>
    </location>
</feature>
<dbReference type="GeneID" id="78289053"/>
<dbReference type="GO" id="GO:0033214">
    <property type="term" value="P:siderophore-iron import into cell"/>
    <property type="evidence" value="ECO:0007669"/>
    <property type="project" value="TreeGrafter"/>
</dbReference>
<dbReference type="PANTHER" id="PTHR30472">
    <property type="entry name" value="FERRIC ENTEROBACTIN TRANSPORT SYSTEM PERMEASE PROTEIN"/>
    <property type="match status" value="1"/>
</dbReference>
<evidence type="ECO:0000256" key="9">
    <source>
        <dbReference type="ARBA" id="ARBA00023136"/>
    </source>
</evidence>
<dbReference type="PROSITE" id="PS01023">
    <property type="entry name" value="PTR2_2"/>
    <property type="match status" value="1"/>
</dbReference>
<dbReference type="RefSeq" id="WP_092355399.1">
    <property type="nucleotide sequence ID" value="NZ_FOIN01000031.1"/>
</dbReference>
<dbReference type="Gene3D" id="1.10.3470.10">
    <property type="entry name" value="ABC transporter involved in vitamin B12 uptake, BtuC"/>
    <property type="match status" value="1"/>
</dbReference>
<accession>A0A1I0GJR2</accession>
<evidence type="ECO:0000256" key="5">
    <source>
        <dbReference type="ARBA" id="ARBA00022475"/>
    </source>
</evidence>
<dbReference type="InterPro" id="IPR018456">
    <property type="entry name" value="PTR2_symporter_CS"/>
</dbReference>
<dbReference type="GO" id="GO:0005886">
    <property type="term" value="C:plasma membrane"/>
    <property type="evidence" value="ECO:0007669"/>
    <property type="project" value="UniProtKB-SubCell"/>
</dbReference>
<feature type="transmembrane region" description="Helical" evidence="13">
    <location>
        <begin position="147"/>
        <end position="171"/>
    </location>
</feature>
<gene>
    <name evidence="14" type="ORF">SAMN04489758_13121</name>
</gene>
<evidence type="ECO:0000256" key="11">
    <source>
        <dbReference type="ARBA" id="ARBA00031149"/>
    </source>
</evidence>